<dbReference type="AlphaFoldDB" id="A0AAJ6NWY3"/>
<gene>
    <name evidence="1" type="ORF">QI031_12020</name>
</gene>
<evidence type="ECO:0000313" key="2">
    <source>
        <dbReference type="Proteomes" id="UP001223520"/>
    </source>
</evidence>
<dbReference type="Proteomes" id="UP001223520">
    <property type="component" value="Chromosome"/>
</dbReference>
<dbReference type="KEGG" id="hbq:QI031_12020"/>
<accession>A0AAJ6NWY3</accession>
<proteinExistence type="predicted"/>
<sequence>MNPFLRCLNIVTWLEKTAKNAIKLLLATGMIQIQERTGTTNIYTLTPATQ</sequence>
<evidence type="ECO:0000313" key="1">
    <source>
        <dbReference type="EMBL" id="WGV28147.1"/>
    </source>
</evidence>
<dbReference type="RefSeq" id="WP_281485379.1">
    <property type="nucleotide sequence ID" value="NZ_CP124543.1"/>
</dbReference>
<keyword evidence="2" id="KW-1185">Reference proteome</keyword>
<name>A0AAJ6NWY3_9CYAN</name>
<organism evidence="1 2">
    <name type="scientific">Halotia branconii CENA392</name>
    <dbReference type="NCBI Taxonomy" id="1539056"/>
    <lineage>
        <taxon>Bacteria</taxon>
        <taxon>Bacillati</taxon>
        <taxon>Cyanobacteriota</taxon>
        <taxon>Cyanophyceae</taxon>
        <taxon>Nostocales</taxon>
        <taxon>Nodulariaceae</taxon>
        <taxon>Halotia</taxon>
    </lineage>
</organism>
<dbReference type="EMBL" id="CP124543">
    <property type="protein sequence ID" value="WGV28147.1"/>
    <property type="molecule type" value="Genomic_DNA"/>
</dbReference>
<protein>
    <submittedName>
        <fullName evidence="1">Uncharacterized protein</fullName>
    </submittedName>
</protein>
<reference evidence="1 2" key="1">
    <citation type="journal article" date="2023" name="Limnol Oceanogr Lett">
        <title>Environmental adaptations by the intertidal Antarctic cyanobacterium Halotia branconii CENA392 as revealed using long-read genome sequencing.</title>
        <authorList>
            <person name="Dextro R.B."/>
            <person name="Delbaje E."/>
            <person name="Freitas P.N.N."/>
            <person name="Geraldes V."/>
            <person name="Pinto E."/>
            <person name="Long P.F."/>
            <person name="Fiore M.F."/>
        </authorList>
    </citation>
    <scope>NUCLEOTIDE SEQUENCE [LARGE SCALE GENOMIC DNA]</scope>
    <source>
        <strain evidence="1 2">CENA392</strain>
    </source>
</reference>